<dbReference type="Gene3D" id="2.130.10.130">
    <property type="entry name" value="Integrin alpha, N-terminal"/>
    <property type="match status" value="2"/>
</dbReference>
<protein>
    <submittedName>
        <fullName evidence="3">Uncharacterized protein</fullName>
    </submittedName>
</protein>
<keyword evidence="4" id="KW-1185">Reference proteome</keyword>
<dbReference type="EMBL" id="CAJNOR010000931">
    <property type="protein sequence ID" value="CAF1039207.1"/>
    <property type="molecule type" value="Genomic_DNA"/>
</dbReference>
<dbReference type="Proteomes" id="UP000663828">
    <property type="component" value="Unassembled WGS sequence"/>
</dbReference>
<proteinExistence type="predicted"/>
<dbReference type="SUPFAM" id="SSF69318">
    <property type="entry name" value="Integrin alpha N-terminal domain"/>
    <property type="match status" value="2"/>
</dbReference>
<keyword evidence="1" id="KW-0732">Signal</keyword>
<dbReference type="AlphaFoldDB" id="A0A814JL59"/>
<dbReference type="Gene3D" id="2.30.30.100">
    <property type="match status" value="1"/>
</dbReference>
<dbReference type="InterPro" id="IPR028994">
    <property type="entry name" value="Integrin_alpha_N"/>
</dbReference>
<comment type="caution">
    <text evidence="3">The sequence shown here is derived from an EMBL/GenBank/DDBJ whole genome shotgun (WGS) entry which is preliminary data.</text>
</comment>
<evidence type="ECO:0000256" key="1">
    <source>
        <dbReference type="ARBA" id="ARBA00022729"/>
    </source>
</evidence>
<sequence>MLQCYLFTTTSITEQHCGNLTVCNCASYQFRCQNDILCTSNENLNNLTKWLYRIMTNESCLALSSIPQYINVICCHKNMCNSQELDDLTEALKRNMNGCTPRGYNLWRVSASMLYIVSHFNASNCTCASYLVQCPGNFSNICTTTDNQTQAKRWAYSFSDSNLKLSNHTIVYFGKYRKIISLAMPSIRKNDTLLALVTAYDTNAIHKIALTKKQVLIFVLCMVGICALALAICVPLILKKSQDDALPSAVEDEIDDDVLPTSSSTDLTAVVTSMTTNLSTSVAQKNQTFLNLMFSLDKLYSTKTYPISIANGDLNGDEVIDLVVANYYDNSIAVYFGSPDGRFNSKVVISVSVYPRYAIIADVNDDNYNDIIVAVGDDNRLVILRGFNNGNFDTVLYVPVGSSPCWIDKGYFNGDNFVDLVVANMDSSFVSILLGYGNGTFREQIPFPTLRSPTSAAVADFNRDGFLDITISFYRNSTISILFGHGDGSFISGVSYLAGGANLTVLTAGDFNNDGYMDIISCHQTLRMIQLLCNNGNGTFRLQAITVNITGAVQLISKDLNYDNYVDIIAVDRYGRSVHALLGYGNTIFREVKLFESYDVHAVAVADFNRDGQLDLASLSSVSDSLAIFFQNSTVT</sequence>
<evidence type="ECO:0000313" key="4">
    <source>
        <dbReference type="Proteomes" id="UP000663828"/>
    </source>
</evidence>
<organism evidence="3 4">
    <name type="scientific">Adineta ricciae</name>
    <name type="common">Rotifer</name>
    <dbReference type="NCBI Taxonomy" id="249248"/>
    <lineage>
        <taxon>Eukaryota</taxon>
        <taxon>Metazoa</taxon>
        <taxon>Spiralia</taxon>
        <taxon>Gnathifera</taxon>
        <taxon>Rotifera</taxon>
        <taxon>Eurotatoria</taxon>
        <taxon>Bdelloidea</taxon>
        <taxon>Adinetida</taxon>
        <taxon>Adinetidae</taxon>
        <taxon>Adineta</taxon>
    </lineage>
</organism>
<dbReference type="PANTHER" id="PTHR46580">
    <property type="entry name" value="SENSOR KINASE-RELATED"/>
    <property type="match status" value="1"/>
</dbReference>
<reference evidence="3" key="1">
    <citation type="submission" date="2021-02" db="EMBL/GenBank/DDBJ databases">
        <authorList>
            <person name="Nowell W R."/>
        </authorList>
    </citation>
    <scope>NUCLEOTIDE SEQUENCE</scope>
</reference>
<evidence type="ECO:0000256" key="2">
    <source>
        <dbReference type="SAM" id="Phobius"/>
    </source>
</evidence>
<evidence type="ECO:0000313" key="3">
    <source>
        <dbReference type="EMBL" id="CAF1039207.1"/>
    </source>
</evidence>
<keyword evidence="2" id="KW-0812">Transmembrane</keyword>
<feature type="transmembrane region" description="Helical" evidence="2">
    <location>
        <begin position="215"/>
        <end position="238"/>
    </location>
</feature>
<dbReference type="Pfam" id="PF13517">
    <property type="entry name" value="FG-GAP_3"/>
    <property type="match status" value="4"/>
</dbReference>
<keyword evidence="2" id="KW-1133">Transmembrane helix</keyword>
<keyword evidence="2" id="KW-0472">Membrane</keyword>
<accession>A0A814JL59</accession>
<dbReference type="InterPro" id="IPR013517">
    <property type="entry name" value="FG-GAP"/>
</dbReference>
<name>A0A814JL59_ADIRI</name>
<gene>
    <name evidence="3" type="ORF">XAT740_LOCUS15170</name>
</gene>